<dbReference type="Pfam" id="PF13405">
    <property type="entry name" value="EF-hand_6"/>
    <property type="match status" value="1"/>
</dbReference>
<sequence length="494" mass="57577">MSRNNGPPRIAPPRTGRRPTVIVNTTNSGSGPVPPRGSWRAGEQAYMNVLALTDAELREIEANLEHERTLQIGSRAEISVLSALTRRYDAIDTDGCLHIFDLIDRDRNGYLTKEELRKGVQANEVRDYVEKTRNATLKGLLKNDSKRFDAVFAAIARCENPREAVVITKSDFSKFVRAVALERLRYMRVIGLLKRRCYWGRGLNNERQDTHNDQKSTQKKNCIFYQIILFLCCCWCCAKKRCCCCFDNCCATLCCVWKYPKGYCADLWFYMRNNHPYLALFFRDEAHPFSRRDAFCAELIKQCYCLLASIYVDKQEKNWMTYHGALFNWKLSVIFVALPSMIIDELLFYALACPCLRFEHRGRRRERIYSKFESCGDCLGRFIVIPFALLSLALIGFALYIFYQNPTDHADFALFWIIGLLSEYLITWPLFHIFFHFNLWWPDCRNLPCYGCFGACCGLWHFAACGRWATERRLAAQIALREDDDEYFSTYYRL</sequence>
<dbReference type="InterPro" id="IPR002048">
    <property type="entry name" value="EF_hand_dom"/>
</dbReference>
<evidence type="ECO:0000259" key="4">
    <source>
        <dbReference type="PROSITE" id="PS50222"/>
    </source>
</evidence>
<dbReference type="InterPro" id="IPR018247">
    <property type="entry name" value="EF_Hand_1_Ca_BS"/>
</dbReference>
<feature type="transmembrane region" description="Helical" evidence="3">
    <location>
        <begin position="379"/>
        <end position="402"/>
    </location>
</feature>
<keyword evidence="3" id="KW-1133">Transmembrane helix</keyword>
<dbReference type="AlphaFoldDB" id="A0A7S3K3G1"/>
<dbReference type="SUPFAM" id="SSF47473">
    <property type="entry name" value="EF-hand"/>
    <property type="match status" value="1"/>
</dbReference>
<evidence type="ECO:0000313" key="5">
    <source>
        <dbReference type="EMBL" id="CAE0371482.1"/>
    </source>
</evidence>
<dbReference type="GO" id="GO:0005509">
    <property type="term" value="F:calcium ion binding"/>
    <property type="evidence" value="ECO:0007669"/>
    <property type="project" value="InterPro"/>
</dbReference>
<organism evidence="5">
    <name type="scientific">Aureoumbra lagunensis</name>
    <dbReference type="NCBI Taxonomy" id="44058"/>
    <lineage>
        <taxon>Eukaryota</taxon>
        <taxon>Sar</taxon>
        <taxon>Stramenopiles</taxon>
        <taxon>Ochrophyta</taxon>
        <taxon>Pelagophyceae</taxon>
        <taxon>Pelagomonadales</taxon>
        <taxon>Aureoumbra</taxon>
    </lineage>
</organism>
<dbReference type="InterPro" id="IPR011992">
    <property type="entry name" value="EF-hand-dom_pair"/>
</dbReference>
<keyword evidence="3" id="KW-0812">Transmembrane</keyword>
<evidence type="ECO:0000256" key="3">
    <source>
        <dbReference type="SAM" id="Phobius"/>
    </source>
</evidence>
<evidence type="ECO:0000256" key="1">
    <source>
        <dbReference type="ARBA" id="ARBA00022837"/>
    </source>
</evidence>
<reference evidence="5" key="1">
    <citation type="submission" date="2021-01" db="EMBL/GenBank/DDBJ databases">
        <authorList>
            <person name="Corre E."/>
            <person name="Pelletier E."/>
            <person name="Niang G."/>
            <person name="Scheremetjew M."/>
            <person name="Finn R."/>
            <person name="Kale V."/>
            <person name="Holt S."/>
            <person name="Cochrane G."/>
            <person name="Meng A."/>
            <person name="Brown T."/>
            <person name="Cohen L."/>
        </authorList>
    </citation>
    <scope>NUCLEOTIDE SEQUENCE</scope>
    <source>
        <strain evidence="5">CCMP1510</strain>
    </source>
</reference>
<keyword evidence="1" id="KW-0106">Calcium</keyword>
<dbReference type="PROSITE" id="PS00018">
    <property type="entry name" value="EF_HAND_1"/>
    <property type="match status" value="1"/>
</dbReference>
<feature type="transmembrane region" description="Helical" evidence="3">
    <location>
        <begin position="333"/>
        <end position="358"/>
    </location>
</feature>
<keyword evidence="3" id="KW-0472">Membrane</keyword>
<dbReference type="PROSITE" id="PS50222">
    <property type="entry name" value="EF_HAND_2"/>
    <property type="match status" value="1"/>
</dbReference>
<name>A0A7S3K3G1_9STRA</name>
<dbReference type="EMBL" id="HBIJ01018615">
    <property type="protein sequence ID" value="CAE0371482.1"/>
    <property type="molecule type" value="Transcribed_RNA"/>
</dbReference>
<protein>
    <recommendedName>
        <fullName evidence="4">EF-hand domain-containing protein</fullName>
    </recommendedName>
</protein>
<proteinExistence type="predicted"/>
<evidence type="ECO:0000256" key="2">
    <source>
        <dbReference type="SAM" id="MobiDB-lite"/>
    </source>
</evidence>
<feature type="region of interest" description="Disordered" evidence="2">
    <location>
        <begin position="1"/>
        <end position="39"/>
    </location>
</feature>
<feature type="transmembrane region" description="Helical" evidence="3">
    <location>
        <begin position="414"/>
        <end position="435"/>
    </location>
</feature>
<accession>A0A7S3K3G1</accession>
<feature type="domain" description="EF-hand" evidence="4">
    <location>
        <begin position="91"/>
        <end position="126"/>
    </location>
</feature>
<gene>
    <name evidence="5" type="ORF">ALAG00032_LOCUS12264</name>
</gene>